<feature type="transmembrane region" description="Helical" evidence="1">
    <location>
        <begin position="122"/>
        <end position="145"/>
    </location>
</feature>
<dbReference type="Proteomes" id="UP000717328">
    <property type="component" value="Unassembled WGS sequence"/>
</dbReference>
<evidence type="ECO:0000313" key="3">
    <source>
        <dbReference type="Proteomes" id="UP000717328"/>
    </source>
</evidence>
<reference evidence="2" key="1">
    <citation type="submission" date="2021-02" db="EMBL/GenBank/DDBJ databases">
        <authorList>
            <person name="Nieuwenhuis M."/>
            <person name="Van De Peppel L.J.J."/>
        </authorList>
    </citation>
    <scope>NUCLEOTIDE SEQUENCE</scope>
    <source>
        <strain evidence="2">D49</strain>
    </source>
</reference>
<feature type="transmembrane region" description="Helical" evidence="1">
    <location>
        <begin position="13"/>
        <end position="33"/>
    </location>
</feature>
<feature type="transmembrane region" description="Helical" evidence="1">
    <location>
        <begin position="45"/>
        <end position="67"/>
    </location>
</feature>
<feature type="transmembrane region" description="Helical" evidence="1">
    <location>
        <begin position="157"/>
        <end position="180"/>
    </location>
</feature>
<dbReference type="OrthoDB" id="2548432at2759"/>
<dbReference type="EMBL" id="JABCKI010000039">
    <property type="protein sequence ID" value="KAG5653670.1"/>
    <property type="molecule type" value="Genomic_DNA"/>
</dbReference>
<keyword evidence="1" id="KW-1133">Transmembrane helix</keyword>
<proteinExistence type="predicted"/>
<evidence type="ECO:0000256" key="1">
    <source>
        <dbReference type="SAM" id="Phobius"/>
    </source>
</evidence>
<comment type="caution">
    <text evidence="2">The sequence shown here is derived from an EMBL/GenBank/DDBJ whole genome shotgun (WGS) entry which is preliminary data.</text>
</comment>
<dbReference type="AlphaFoldDB" id="A0A9P7KMC5"/>
<name>A0A9P7KMC5_9AGAR</name>
<protein>
    <submittedName>
        <fullName evidence="2">Uncharacterized protein</fullName>
    </submittedName>
</protein>
<keyword evidence="1" id="KW-0472">Membrane</keyword>
<keyword evidence="1" id="KW-0812">Transmembrane</keyword>
<organism evidence="2 3">
    <name type="scientific">Sphagnurus paluster</name>
    <dbReference type="NCBI Taxonomy" id="117069"/>
    <lineage>
        <taxon>Eukaryota</taxon>
        <taxon>Fungi</taxon>
        <taxon>Dikarya</taxon>
        <taxon>Basidiomycota</taxon>
        <taxon>Agaricomycotina</taxon>
        <taxon>Agaricomycetes</taxon>
        <taxon>Agaricomycetidae</taxon>
        <taxon>Agaricales</taxon>
        <taxon>Tricholomatineae</taxon>
        <taxon>Lyophyllaceae</taxon>
        <taxon>Sphagnurus</taxon>
    </lineage>
</organism>
<evidence type="ECO:0000313" key="2">
    <source>
        <dbReference type="EMBL" id="KAG5653670.1"/>
    </source>
</evidence>
<accession>A0A9P7KMC5</accession>
<reference evidence="2" key="2">
    <citation type="submission" date="2021-10" db="EMBL/GenBank/DDBJ databases">
        <title>Phylogenomics reveals ancestral predisposition of the termite-cultivated fungus Termitomyces towards a domesticated lifestyle.</title>
        <authorList>
            <person name="Auxier B."/>
            <person name="Grum-Grzhimaylo A."/>
            <person name="Cardenas M.E."/>
            <person name="Lodge J.D."/>
            <person name="Laessoe T."/>
            <person name="Pedersen O."/>
            <person name="Smith M.E."/>
            <person name="Kuyper T.W."/>
            <person name="Franco-Molano E.A."/>
            <person name="Baroni T.J."/>
            <person name="Aanen D.K."/>
        </authorList>
    </citation>
    <scope>NUCLEOTIDE SEQUENCE</scope>
    <source>
        <strain evidence="2">D49</strain>
    </source>
</reference>
<keyword evidence="3" id="KW-1185">Reference proteome</keyword>
<sequence>MPLFLLELAELDASALSVVFTAIFIPLLGLLFALSTPHSRRTPIFILNVISISLGILDGLLSIHLTVRVRRHRCTPVADTAGLQVKVALSPLSTDNLNPIESRCLPPSQTYGTDDHKRRADFVGAFLSSWMTWFTEAILVLRVFIVLRLSYDRLSRIAAILAFTVTVKIVRAVFITLFLASRECGSWRSVRCTSAVGDSWTIRVSWILECFDTA</sequence>
<gene>
    <name evidence="2" type="ORF">H0H81_011422</name>
</gene>